<gene>
    <name evidence="2" type="ORF">GORHZ_062_00570</name>
</gene>
<accession>K6W6X8</accession>
<feature type="transmembrane region" description="Helical" evidence="1">
    <location>
        <begin position="38"/>
        <end position="57"/>
    </location>
</feature>
<feature type="transmembrane region" description="Helical" evidence="1">
    <location>
        <begin position="164"/>
        <end position="184"/>
    </location>
</feature>
<dbReference type="InterPro" id="IPR033458">
    <property type="entry name" value="DUF5134"/>
</dbReference>
<keyword evidence="3" id="KW-1185">Reference proteome</keyword>
<dbReference type="OrthoDB" id="4734452at2"/>
<feature type="transmembrane region" description="Helical" evidence="1">
    <location>
        <begin position="94"/>
        <end position="115"/>
    </location>
</feature>
<dbReference type="STRING" id="1108045.GORHZ_062_00570"/>
<keyword evidence="1" id="KW-0472">Membrane</keyword>
<dbReference type="EMBL" id="BAHC01000062">
    <property type="protein sequence ID" value="GAB89481.1"/>
    <property type="molecule type" value="Genomic_DNA"/>
</dbReference>
<dbReference type="RefSeq" id="WP_006331525.1">
    <property type="nucleotide sequence ID" value="NZ_BAHC01000062.1"/>
</dbReference>
<evidence type="ECO:0000313" key="3">
    <source>
        <dbReference type="Proteomes" id="UP000008363"/>
    </source>
</evidence>
<dbReference type="eggNOG" id="ENOG50334C0">
    <property type="taxonomic scope" value="Bacteria"/>
</dbReference>
<feature type="transmembrane region" description="Helical" evidence="1">
    <location>
        <begin position="196"/>
        <end position="217"/>
    </location>
</feature>
<evidence type="ECO:0000313" key="2">
    <source>
        <dbReference type="EMBL" id="GAB89481.1"/>
    </source>
</evidence>
<comment type="caution">
    <text evidence="2">The sequence shown here is derived from an EMBL/GenBank/DDBJ whole genome shotgun (WGS) entry which is preliminary data.</text>
</comment>
<organism evidence="2 3">
    <name type="scientific">Gordonia rhizosphera NBRC 16068</name>
    <dbReference type="NCBI Taxonomy" id="1108045"/>
    <lineage>
        <taxon>Bacteria</taxon>
        <taxon>Bacillati</taxon>
        <taxon>Actinomycetota</taxon>
        <taxon>Actinomycetes</taxon>
        <taxon>Mycobacteriales</taxon>
        <taxon>Gordoniaceae</taxon>
        <taxon>Gordonia</taxon>
    </lineage>
</organism>
<feature type="transmembrane region" description="Helical" evidence="1">
    <location>
        <begin position="63"/>
        <end position="82"/>
    </location>
</feature>
<evidence type="ECO:0000256" key="1">
    <source>
        <dbReference type="SAM" id="Phobius"/>
    </source>
</evidence>
<feature type="transmembrane region" description="Helical" evidence="1">
    <location>
        <begin position="6"/>
        <end position="26"/>
    </location>
</feature>
<dbReference type="AlphaFoldDB" id="K6W6X8"/>
<protein>
    <recommendedName>
        <fullName evidence="4">DUF5134 domain-containing protein</fullName>
    </recommendedName>
</protein>
<reference evidence="2 3" key="1">
    <citation type="submission" date="2012-08" db="EMBL/GenBank/DDBJ databases">
        <title>Whole genome shotgun sequence of Gordonia rhizosphera NBRC 16068.</title>
        <authorList>
            <person name="Takarada H."/>
            <person name="Isaki S."/>
            <person name="Hosoyama A."/>
            <person name="Tsuchikane K."/>
            <person name="Katsumata H."/>
            <person name="Baba S."/>
            <person name="Ohji S."/>
            <person name="Yamazaki S."/>
            <person name="Fujita N."/>
        </authorList>
    </citation>
    <scope>NUCLEOTIDE SEQUENCE [LARGE SCALE GENOMIC DNA]</scope>
    <source>
        <strain evidence="2 3">NBRC 16068</strain>
    </source>
</reference>
<sequence>MIDDLLLRWVVTLLFGLAAVECLFSFRSHRMPWYGQVGHVLHLIMAAAMLVMAWPFSMSWPTVAPMVFFLLAAVWFLVATVAWARTWTDRAADLYHVVMMSAMAWMYAVMNGTILPGGTQSGDPEMGHDGVHGSGMAGMDMGHAGTGDAMTAHAGAEPGYVEPINVALAIGFAVAAVVWLYVYFSRRQAAEHPSSLLTHAGEICQVLMAAGMAIMFFDMV</sequence>
<proteinExistence type="predicted"/>
<name>K6W6X8_9ACTN</name>
<dbReference type="Proteomes" id="UP000008363">
    <property type="component" value="Unassembled WGS sequence"/>
</dbReference>
<evidence type="ECO:0008006" key="4">
    <source>
        <dbReference type="Google" id="ProtNLM"/>
    </source>
</evidence>
<keyword evidence="1" id="KW-1133">Transmembrane helix</keyword>
<keyword evidence="1" id="KW-0812">Transmembrane</keyword>
<dbReference type="Pfam" id="PF17197">
    <property type="entry name" value="DUF5134"/>
    <property type="match status" value="1"/>
</dbReference>